<evidence type="ECO:0000313" key="4">
    <source>
        <dbReference type="Proteomes" id="UP000234323"/>
    </source>
</evidence>
<dbReference type="Proteomes" id="UP000234323">
    <property type="component" value="Unassembled WGS sequence"/>
</dbReference>
<keyword evidence="4" id="KW-1185">Reference proteome</keyword>
<dbReference type="AlphaFoldDB" id="A0A2I1GRU2"/>
<dbReference type="VEuPathDB" id="FungiDB:RhiirA1_455123"/>
<comment type="caution">
    <text evidence="3">The sequence shown here is derived from an EMBL/GenBank/DDBJ whole genome shotgun (WGS) entry which is preliminary data.</text>
</comment>
<dbReference type="EMBL" id="LLXI01000728">
    <property type="protein sequence ID" value="PKY49307.1"/>
    <property type="molecule type" value="Genomic_DNA"/>
</dbReference>
<evidence type="ECO:0000256" key="2">
    <source>
        <dbReference type="SAM" id="MobiDB-lite"/>
    </source>
</evidence>
<name>A0A2I1GRU2_9GLOM</name>
<dbReference type="VEuPathDB" id="FungiDB:RhiirFUN_000075"/>
<gene>
    <name evidence="3" type="ORF">RhiirA4_465238</name>
</gene>
<protein>
    <submittedName>
        <fullName evidence="3">Uncharacterized protein</fullName>
    </submittedName>
</protein>
<evidence type="ECO:0000313" key="3">
    <source>
        <dbReference type="EMBL" id="PKY49307.1"/>
    </source>
</evidence>
<feature type="compositionally biased region" description="Basic residues" evidence="2">
    <location>
        <begin position="216"/>
        <end position="230"/>
    </location>
</feature>
<feature type="region of interest" description="Disordered" evidence="2">
    <location>
        <begin position="202"/>
        <end position="233"/>
    </location>
</feature>
<dbReference type="VEuPathDB" id="FungiDB:FUN_003199"/>
<sequence>METTYKIEEIEVTTWVADNRKKCIASFFEPFYEVYDEYLVKVVKCTKIDEYVKLEEELIGPETVSKPGKTSVRLNKTETKVPAVYYFLTIFLTKLAGKALLKVLDEMQDILYHEKVSELIAADECERIKTQKEEILENYKDLEKKMGDTVLSSELWIADLENRIRNLEADVTAKERIILEKTEANNILWEKIKALEEKKNEPTCKDTDMDLDNKVQKKRKRPSRKRKRARVQQTKNGTITVTEMGAIGDKDKDRLEQHFAEKSRDITFYDIPAYWSDAEIFENLNANVGFVDYMESKRCYKYKTVRAMLRFSKEYEKIYKEGGVNVSLTRNNRRFFIRMFDSRLSYKEVKAKFRWQAIKRLENNMQEDDSEIIKNFVKEYRAFLEKYLEESQLMTAINESIKDHDIGHGLWIKKHDDFIDANGDLQEKNGRINDWNDNRNNTSCASDYRMEREQQNGRYYHAAPSRFYRQWR</sequence>
<feature type="compositionally biased region" description="Basic and acidic residues" evidence="2">
    <location>
        <begin position="202"/>
        <end position="215"/>
    </location>
</feature>
<evidence type="ECO:0000256" key="1">
    <source>
        <dbReference type="SAM" id="Coils"/>
    </source>
</evidence>
<proteinExistence type="predicted"/>
<keyword evidence="1" id="KW-0175">Coiled coil</keyword>
<accession>A0A2I1GRU2</accession>
<feature type="coiled-coil region" evidence="1">
    <location>
        <begin position="125"/>
        <end position="177"/>
    </location>
</feature>
<organism evidence="3 4">
    <name type="scientific">Rhizophagus irregularis</name>
    <dbReference type="NCBI Taxonomy" id="588596"/>
    <lineage>
        <taxon>Eukaryota</taxon>
        <taxon>Fungi</taxon>
        <taxon>Fungi incertae sedis</taxon>
        <taxon>Mucoromycota</taxon>
        <taxon>Glomeromycotina</taxon>
        <taxon>Glomeromycetes</taxon>
        <taxon>Glomerales</taxon>
        <taxon>Glomeraceae</taxon>
        <taxon>Rhizophagus</taxon>
    </lineage>
</organism>
<reference evidence="3 4" key="1">
    <citation type="submission" date="2015-10" db="EMBL/GenBank/DDBJ databases">
        <title>Genome analyses suggest a sexual origin of heterokaryosis in a supposedly ancient asexual fungus.</title>
        <authorList>
            <person name="Ropars J."/>
            <person name="Sedzielewska K."/>
            <person name="Noel J."/>
            <person name="Charron P."/>
            <person name="Farinelli L."/>
            <person name="Marton T."/>
            <person name="Kruger M."/>
            <person name="Pelin A."/>
            <person name="Brachmann A."/>
            <person name="Corradi N."/>
        </authorList>
    </citation>
    <scope>NUCLEOTIDE SEQUENCE [LARGE SCALE GENOMIC DNA]</scope>
    <source>
        <strain evidence="3 4">A4</strain>
    </source>
</reference>